<gene>
    <name evidence="1" type="ORF">R1sor_013451</name>
</gene>
<keyword evidence="2" id="KW-1185">Reference proteome</keyword>
<dbReference type="Proteomes" id="UP001633002">
    <property type="component" value="Unassembled WGS sequence"/>
</dbReference>
<name>A0ABD3H975_9MARC</name>
<comment type="caution">
    <text evidence="1">The sequence shown here is derived from an EMBL/GenBank/DDBJ whole genome shotgun (WGS) entry which is preliminary data.</text>
</comment>
<evidence type="ECO:0000313" key="2">
    <source>
        <dbReference type="Proteomes" id="UP001633002"/>
    </source>
</evidence>
<reference evidence="1 2" key="1">
    <citation type="submission" date="2024-09" db="EMBL/GenBank/DDBJ databases">
        <title>Chromosome-scale assembly of Riccia sorocarpa.</title>
        <authorList>
            <person name="Paukszto L."/>
        </authorList>
    </citation>
    <scope>NUCLEOTIDE SEQUENCE [LARGE SCALE GENOMIC DNA]</scope>
    <source>
        <strain evidence="1">LP-2024</strain>
        <tissue evidence="1">Aerial parts of the thallus</tissue>
    </source>
</reference>
<evidence type="ECO:0000313" key="1">
    <source>
        <dbReference type="EMBL" id="KAL3687142.1"/>
    </source>
</evidence>
<sequence length="177" mass="20507">MVRETEGTERGYGNGLMKLAGAQLGPRGEWNSVETFEYSVGASPVQHGTEQRKWSTLVSALDLLDGWTEATQTCKDLVHIFLARSRMTDHYPIWIKVVKKAVGQKRKSAYFKANPETLRKTDVQHELKKRWEAAGQGTEDTRIRWELKWAATRKYLKDLHHDEKQKRKEVQIKLDEL</sequence>
<dbReference type="EMBL" id="JBJQOH010000004">
    <property type="protein sequence ID" value="KAL3687142.1"/>
    <property type="molecule type" value="Genomic_DNA"/>
</dbReference>
<dbReference type="AlphaFoldDB" id="A0ABD3H975"/>
<organism evidence="1 2">
    <name type="scientific">Riccia sorocarpa</name>
    <dbReference type="NCBI Taxonomy" id="122646"/>
    <lineage>
        <taxon>Eukaryota</taxon>
        <taxon>Viridiplantae</taxon>
        <taxon>Streptophyta</taxon>
        <taxon>Embryophyta</taxon>
        <taxon>Marchantiophyta</taxon>
        <taxon>Marchantiopsida</taxon>
        <taxon>Marchantiidae</taxon>
        <taxon>Marchantiales</taxon>
        <taxon>Ricciaceae</taxon>
        <taxon>Riccia</taxon>
    </lineage>
</organism>
<proteinExistence type="predicted"/>
<accession>A0ABD3H975</accession>
<protein>
    <submittedName>
        <fullName evidence="1">Uncharacterized protein</fullName>
    </submittedName>
</protein>